<dbReference type="InParanoid" id="A0A024GT72"/>
<dbReference type="EMBL" id="CAIX01000340">
    <property type="protein sequence ID" value="CCI49782.1"/>
    <property type="molecule type" value="Genomic_DNA"/>
</dbReference>
<feature type="region of interest" description="Disordered" evidence="1">
    <location>
        <begin position="16"/>
        <end position="50"/>
    </location>
</feature>
<organism evidence="2 3">
    <name type="scientific">Albugo candida</name>
    <dbReference type="NCBI Taxonomy" id="65357"/>
    <lineage>
        <taxon>Eukaryota</taxon>
        <taxon>Sar</taxon>
        <taxon>Stramenopiles</taxon>
        <taxon>Oomycota</taxon>
        <taxon>Peronosporomycetes</taxon>
        <taxon>Albuginales</taxon>
        <taxon>Albuginaceae</taxon>
        <taxon>Albugo</taxon>
    </lineage>
</organism>
<accession>A0A024GT72</accession>
<evidence type="ECO:0000256" key="1">
    <source>
        <dbReference type="SAM" id="MobiDB-lite"/>
    </source>
</evidence>
<dbReference type="OrthoDB" id="162864at2759"/>
<proteinExistence type="predicted"/>
<protein>
    <submittedName>
        <fullName evidence="2">Uncharacterized protein</fullName>
    </submittedName>
</protein>
<evidence type="ECO:0000313" key="3">
    <source>
        <dbReference type="Proteomes" id="UP000053237"/>
    </source>
</evidence>
<reference evidence="2 3" key="1">
    <citation type="submission" date="2012-05" db="EMBL/GenBank/DDBJ databases">
        <title>Recombination and specialization in a pathogen metapopulation.</title>
        <authorList>
            <person name="Gardiner A."/>
            <person name="Kemen E."/>
            <person name="Schultz-Larsen T."/>
            <person name="MacLean D."/>
            <person name="Van Oosterhout C."/>
            <person name="Jones J.D.G."/>
        </authorList>
    </citation>
    <scope>NUCLEOTIDE SEQUENCE [LARGE SCALE GENOMIC DNA]</scope>
    <source>
        <strain evidence="2 3">Ac Nc2</strain>
    </source>
</reference>
<feature type="compositionally biased region" description="Low complexity" evidence="1">
    <location>
        <begin position="16"/>
        <end position="27"/>
    </location>
</feature>
<keyword evidence="3" id="KW-1185">Reference proteome</keyword>
<gene>
    <name evidence="2" type="ORF">BN9_112010</name>
</gene>
<evidence type="ECO:0000313" key="2">
    <source>
        <dbReference type="EMBL" id="CCI49782.1"/>
    </source>
</evidence>
<dbReference type="STRING" id="65357.A0A024GT72"/>
<dbReference type="Proteomes" id="UP000053237">
    <property type="component" value="Unassembled WGS sequence"/>
</dbReference>
<sequence>MSRLVHLFQRKMFLGTNNSQSESTESEAVQSDVTMTVEPTHSTPTEIPSIPMDMDDAATSLPVLSVNKPVHKETRPLLADILKGHEEIHKGKAVKKATWKVEMPKLLAADLSAIKKHFGRRSSKLGLLETGQALVRTPPAHILQSFVRDHGNVIVDELFETRKIGELAKLPGGNLRLLVTDEEVCKTLAHETVTILGNKYLFHIFGIGKEMSTLTFASTLHRLGCDVLYENFAKQRLPKDLQCRLGEFISTAKLS</sequence>
<dbReference type="AlphaFoldDB" id="A0A024GT72"/>
<feature type="compositionally biased region" description="Polar residues" evidence="1">
    <location>
        <begin position="28"/>
        <end position="46"/>
    </location>
</feature>
<name>A0A024GT72_9STRA</name>
<comment type="caution">
    <text evidence="2">The sequence shown here is derived from an EMBL/GenBank/DDBJ whole genome shotgun (WGS) entry which is preliminary data.</text>
</comment>